<keyword evidence="2" id="KW-1185">Reference proteome</keyword>
<name>A0A1I7WB65_HETBA</name>
<dbReference type="AlphaFoldDB" id="A0A1I7WB65"/>
<feature type="transmembrane region" description="Helical" evidence="1">
    <location>
        <begin position="132"/>
        <end position="151"/>
    </location>
</feature>
<organism evidence="2 3">
    <name type="scientific">Heterorhabditis bacteriophora</name>
    <name type="common">Entomopathogenic nematode worm</name>
    <dbReference type="NCBI Taxonomy" id="37862"/>
    <lineage>
        <taxon>Eukaryota</taxon>
        <taxon>Metazoa</taxon>
        <taxon>Ecdysozoa</taxon>
        <taxon>Nematoda</taxon>
        <taxon>Chromadorea</taxon>
        <taxon>Rhabditida</taxon>
        <taxon>Rhabditina</taxon>
        <taxon>Rhabditomorpha</taxon>
        <taxon>Strongyloidea</taxon>
        <taxon>Heterorhabditidae</taxon>
        <taxon>Heterorhabditis</taxon>
    </lineage>
</organism>
<sequence>MRKYSLSGFNTTNLLTYIREFSSFITNILEFTCRSFVPFLPLNFQYQNYHITNSNHSLTSKSSLHIISDILETCQTRINTCCGFKFYMQVKRLGVQMFEFSIGAKRRTKQEQRSRFFNYLFLLFQSMRISRFSLVIFDFFFSCPFYVIHLFDTLLLSFPYVCKTSINLNQFCRCFKKKQ</sequence>
<keyword evidence="1" id="KW-1133">Transmembrane helix</keyword>
<evidence type="ECO:0000313" key="2">
    <source>
        <dbReference type="Proteomes" id="UP000095283"/>
    </source>
</evidence>
<keyword evidence="1" id="KW-0812">Transmembrane</keyword>
<dbReference type="WBParaSite" id="Hba_01939">
    <property type="protein sequence ID" value="Hba_01939"/>
    <property type="gene ID" value="Hba_01939"/>
</dbReference>
<proteinExistence type="predicted"/>
<protein>
    <submittedName>
        <fullName evidence="3">Transmembrane protein</fullName>
    </submittedName>
</protein>
<evidence type="ECO:0000313" key="3">
    <source>
        <dbReference type="WBParaSite" id="Hba_01939"/>
    </source>
</evidence>
<accession>A0A1I7WB65</accession>
<keyword evidence="1" id="KW-0472">Membrane</keyword>
<evidence type="ECO:0000256" key="1">
    <source>
        <dbReference type="SAM" id="Phobius"/>
    </source>
</evidence>
<reference evidence="3" key="1">
    <citation type="submission" date="2016-11" db="UniProtKB">
        <authorList>
            <consortium name="WormBaseParasite"/>
        </authorList>
    </citation>
    <scope>IDENTIFICATION</scope>
</reference>
<dbReference type="Proteomes" id="UP000095283">
    <property type="component" value="Unplaced"/>
</dbReference>